<organism evidence="1 2">
    <name type="scientific">Chitinophaga silvisoli</name>
    <dbReference type="NCBI Taxonomy" id="2291814"/>
    <lineage>
        <taxon>Bacteria</taxon>
        <taxon>Pseudomonadati</taxon>
        <taxon>Bacteroidota</taxon>
        <taxon>Chitinophagia</taxon>
        <taxon>Chitinophagales</taxon>
        <taxon>Chitinophagaceae</taxon>
        <taxon>Chitinophaga</taxon>
    </lineage>
</organism>
<evidence type="ECO:0000313" key="2">
    <source>
        <dbReference type="Proteomes" id="UP000261174"/>
    </source>
</evidence>
<name>A0A3E1PA21_9BACT</name>
<proteinExistence type="predicted"/>
<protein>
    <submittedName>
        <fullName evidence="1">Uncharacterized protein</fullName>
    </submittedName>
</protein>
<dbReference type="OrthoDB" id="672834at2"/>
<reference evidence="1 2" key="1">
    <citation type="submission" date="2018-08" db="EMBL/GenBank/DDBJ databases">
        <title>Chitinophaga sp. K20C18050901, a novel bacterium isolated from forest soil.</title>
        <authorList>
            <person name="Wang C."/>
        </authorList>
    </citation>
    <scope>NUCLEOTIDE SEQUENCE [LARGE SCALE GENOMIC DNA]</scope>
    <source>
        <strain evidence="1 2">K20C18050901</strain>
    </source>
</reference>
<dbReference type="RefSeq" id="WP_116852365.1">
    <property type="nucleotide sequence ID" value="NZ_QTJV01000001.1"/>
</dbReference>
<dbReference type="Proteomes" id="UP000261174">
    <property type="component" value="Unassembled WGS sequence"/>
</dbReference>
<keyword evidence="2" id="KW-1185">Reference proteome</keyword>
<dbReference type="AlphaFoldDB" id="A0A3E1PA21"/>
<gene>
    <name evidence="1" type="ORF">DXN04_05980</name>
</gene>
<sequence length="107" mass="12498">MKLTPEKNALYIIQTRLSEIPIAFRSLVCKDNDWSIPTFYRKFRFYKGKEILMIRLSPSETKSIISQALVTFNDLGEFLKESSSTVGIDFMEETKLLWDANKIIKKK</sequence>
<evidence type="ECO:0000313" key="1">
    <source>
        <dbReference type="EMBL" id="RFM37045.1"/>
    </source>
</evidence>
<accession>A0A3E1PA21</accession>
<dbReference type="EMBL" id="QTJV01000001">
    <property type="protein sequence ID" value="RFM37045.1"/>
    <property type="molecule type" value="Genomic_DNA"/>
</dbReference>
<comment type="caution">
    <text evidence="1">The sequence shown here is derived from an EMBL/GenBank/DDBJ whole genome shotgun (WGS) entry which is preliminary data.</text>
</comment>